<dbReference type="AlphaFoldDB" id="A0A4Y7UIA4"/>
<dbReference type="Proteomes" id="UP000298340">
    <property type="component" value="Unassembled WGS sequence"/>
</dbReference>
<keyword evidence="1" id="KW-0472">Membrane</keyword>
<feature type="transmembrane region" description="Helical" evidence="1">
    <location>
        <begin position="57"/>
        <end position="85"/>
    </location>
</feature>
<feature type="transmembrane region" description="Helical" evidence="1">
    <location>
        <begin position="97"/>
        <end position="118"/>
    </location>
</feature>
<evidence type="ECO:0000313" key="2">
    <source>
        <dbReference type="EMBL" id="TCN61073.1"/>
    </source>
</evidence>
<feature type="transmembrane region" description="Helical" evidence="1">
    <location>
        <begin position="148"/>
        <end position="169"/>
    </location>
</feature>
<dbReference type="RefSeq" id="WP_132032615.1">
    <property type="nucleotide sequence ID" value="NZ_QWDN01000001.1"/>
</dbReference>
<evidence type="ECO:0000313" key="3">
    <source>
        <dbReference type="EMBL" id="TEB46185.1"/>
    </source>
</evidence>
<reference evidence="2" key="3">
    <citation type="submission" date="2019-03" db="EMBL/GenBank/DDBJ databases">
        <authorList>
            <person name="Whitman W."/>
            <person name="Huntemann M."/>
            <person name="Clum A."/>
            <person name="Pillay M."/>
            <person name="Palaniappan K."/>
            <person name="Varghese N."/>
            <person name="Mikhailova N."/>
            <person name="Stamatis D."/>
            <person name="Reddy T."/>
            <person name="Daum C."/>
            <person name="Shapiro N."/>
            <person name="Ivanova N."/>
            <person name="Kyrpides N."/>
            <person name="Woyke T."/>
        </authorList>
    </citation>
    <scope>NUCLEOTIDE SEQUENCE</scope>
    <source>
        <strain evidence="2">P5626</strain>
    </source>
</reference>
<feature type="transmembrane region" description="Helical" evidence="1">
    <location>
        <begin position="185"/>
        <end position="206"/>
    </location>
</feature>
<dbReference type="Proteomes" id="UP000295270">
    <property type="component" value="Unassembled WGS sequence"/>
</dbReference>
<proteinExistence type="predicted"/>
<evidence type="ECO:0000256" key="1">
    <source>
        <dbReference type="SAM" id="Phobius"/>
    </source>
</evidence>
<comment type="caution">
    <text evidence="3">The sequence shown here is derived from an EMBL/GenBank/DDBJ whole genome shotgun (WGS) entry which is preliminary data.</text>
</comment>
<keyword evidence="1" id="KW-1133">Transmembrane helix</keyword>
<sequence>MKSTFFKFLALSIASILITEIFKKVIHFDDLLYNSLSEQLTSKQIENLLGFQKKWQWIGYVFIPIFLLIKTTIIATILYIGLFFFDKDLRFTNLWDIVLKAEFIFLLVPVFKIIWFYFFQPNYNLQDIQNFYPLCALNIVGYKDLETWFFYPFQTLNLFELAYIIYLGFQIGKLTGTNTDRGLKLVAYSYVPALLLWVVTIMFFTLNYS</sequence>
<protein>
    <recommendedName>
        <fullName evidence="6">Yip1 domain-containing protein</fullName>
    </recommendedName>
</protein>
<dbReference type="EMBL" id="QWDN01000001">
    <property type="protein sequence ID" value="TEB46185.1"/>
    <property type="molecule type" value="Genomic_DNA"/>
</dbReference>
<dbReference type="EMBL" id="SLWA01000001">
    <property type="protein sequence ID" value="TCN61073.1"/>
    <property type="molecule type" value="Genomic_DNA"/>
</dbReference>
<gene>
    <name evidence="3" type="ORF">D0809_04110</name>
    <name evidence="2" type="ORF">EV142_101660</name>
</gene>
<evidence type="ECO:0000313" key="4">
    <source>
        <dbReference type="Proteomes" id="UP000295270"/>
    </source>
</evidence>
<reference evidence="2 4" key="1">
    <citation type="journal article" date="2015" name="Stand. Genomic Sci.">
        <title>Genomic Encyclopedia of Bacterial and Archaeal Type Strains, Phase III: the genomes of soil and plant-associated and newly described type strains.</title>
        <authorList>
            <person name="Whitman W.B."/>
            <person name="Woyke T."/>
            <person name="Klenk H.P."/>
            <person name="Zhou Y."/>
            <person name="Lilburn T.G."/>
            <person name="Beck B.J."/>
            <person name="De Vos P."/>
            <person name="Vandamme P."/>
            <person name="Eisen J.A."/>
            <person name="Garrity G."/>
            <person name="Hugenholtz P."/>
            <person name="Kyrpides N.C."/>
        </authorList>
    </citation>
    <scope>NUCLEOTIDE SEQUENCE [LARGE SCALE GENOMIC DNA]</scope>
    <source>
        <strain evidence="2 4">P5626</strain>
    </source>
</reference>
<name>A0A4Y7UIA4_9FLAO</name>
<evidence type="ECO:0000313" key="5">
    <source>
        <dbReference type="Proteomes" id="UP000298340"/>
    </source>
</evidence>
<reference evidence="3 5" key="2">
    <citation type="journal article" date="2018" name="Syst. Appl. Microbiol.">
        <title>Flavobacterium circumlabens sp. nov. and Flavobacterium cupreum sp. nov., two psychrotrophic species isolated from Antarctic environmental samples.</title>
        <authorList>
            <person name="Kralova S."/>
            <person name="Busse H.J."/>
            <person name="Svec P."/>
            <person name="Maslanova I."/>
            <person name="Stankova E."/>
            <person name="Bartak M."/>
            <person name="Sedlacek I."/>
        </authorList>
    </citation>
    <scope>NUCLEOTIDE SEQUENCE [LARGE SCALE GENOMIC DNA]</scope>
    <source>
        <strain evidence="3 5">CCM 8828</strain>
    </source>
</reference>
<evidence type="ECO:0008006" key="6">
    <source>
        <dbReference type="Google" id="ProtNLM"/>
    </source>
</evidence>
<dbReference type="OrthoDB" id="825516at2"/>
<accession>A0A4Y7UIA4</accession>
<organism evidence="3 5">
    <name type="scientific">Flavobacterium circumlabens</name>
    <dbReference type="NCBI Taxonomy" id="2133765"/>
    <lineage>
        <taxon>Bacteria</taxon>
        <taxon>Pseudomonadati</taxon>
        <taxon>Bacteroidota</taxon>
        <taxon>Flavobacteriia</taxon>
        <taxon>Flavobacteriales</taxon>
        <taxon>Flavobacteriaceae</taxon>
        <taxon>Flavobacterium</taxon>
    </lineage>
</organism>
<keyword evidence="1" id="KW-0812">Transmembrane</keyword>
<keyword evidence="4" id="KW-1185">Reference proteome</keyword>